<dbReference type="InterPro" id="IPR036291">
    <property type="entry name" value="NAD(P)-bd_dom_sf"/>
</dbReference>
<dbReference type="Gene3D" id="3.40.50.720">
    <property type="entry name" value="NAD(P)-binding Rossmann-like Domain"/>
    <property type="match status" value="1"/>
</dbReference>
<evidence type="ECO:0000313" key="3">
    <source>
        <dbReference type="EMBL" id="KAK7052077.1"/>
    </source>
</evidence>
<gene>
    <name evidence="3" type="ORF">R3P38DRAFT_2858433</name>
</gene>
<dbReference type="GO" id="GO:0048038">
    <property type="term" value="F:quinone binding"/>
    <property type="evidence" value="ECO:0007669"/>
    <property type="project" value="TreeGrafter"/>
</dbReference>
<dbReference type="SUPFAM" id="SSF51735">
    <property type="entry name" value="NAD(P)-binding Rossmann-fold domains"/>
    <property type="match status" value="1"/>
</dbReference>
<organism evidence="3 4">
    <name type="scientific">Favolaschia claudopus</name>
    <dbReference type="NCBI Taxonomy" id="2862362"/>
    <lineage>
        <taxon>Eukaryota</taxon>
        <taxon>Fungi</taxon>
        <taxon>Dikarya</taxon>
        <taxon>Basidiomycota</taxon>
        <taxon>Agaricomycotina</taxon>
        <taxon>Agaricomycetes</taxon>
        <taxon>Agaricomycetidae</taxon>
        <taxon>Agaricales</taxon>
        <taxon>Marasmiineae</taxon>
        <taxon>Mycenaceae</taxon>
        <taxon>Favolaschia</taxon>
    </lineage>
</organism>
<dbReference type="FunFam" id="3.40.50.720:FF:000084">
    <property type="entry name" value="Short-chain dehydrogenase reductase"/>
    <property type="match status" value="1"/>
</dbReference>
<dbReference type="PRINTS" id="PR00080">
    <property type="entry name" value="SDRFAMILY"/>
</dbReference>
<comment type="caution">
    <text evidence="3">The sequence shown here is derived from an EMBL/GenBank/DDBJ whole genome shotgun (WGS) entry which is preliminary data.</text>
</comment>
<dbReference type="PRINTS" id="PR00081">
    <property type="entry name" value="GDHRDH"/>
</dbReference>
<dbReference type="GO" id="GO:0016616">
    <property type="term" value="F:oxidoreductase activity, acting on the CH-OH group of donors, NAD or NADP as acceptor"/>
    <property type="evidence" value="ECO:0007669"/>
    <property type="project" value="TreeGrafter"/>
</dbReference>
<dbReference type="PROSITE" id="PS00061">
    <property type="entry name" value="ADH_SHORT"/>
    <property type="match status" value="1"/>
</dbReference>
<reference evidence="3 4" key="1">
    <citation type="journal article" date="2024" name="J Genomics">
        <title>Draft genome sequencing and assembly of Favolaschia claudopus CIRM-BRFM 2984 isolated from oak limbs.</title>
        <authorList>
            <person name="Navarro D."/>
            <person name="Drula E."/>
            <person name="Chaduli D."/>
            <person name="Cazenave R."/>
            <person name="Ahrendt S."/>
            <person name="Wang J."/>
            <person name="Lipzen A."/>
            <person name="Daum C."/>
            <person name="Barry K."/>
            <person name="Grigoriev I.V."/>
            <person name="Favel A."/>
            <person name="Rosso M.N."/>
            <person name="Martin F."/>
        </authorList>
    </citation>
    <scope>NUCLEOTIDE SEQUENCE [LARGE SCALE GENOMIC DNA]</scope>
    <source>
        <strain evidence="3 4">CIRM-BRFM 2984</strain>
    </source>
</reference>
<dbReference type="Pfam" id="PF13561">
    <property type="entry name" value="adh_short_C2"/>
    <property type="match status" value="1"/>
</dbReference>
<sequence length="254" mass="26917">MSPALGNAIVTGAAQGIGRSIALRLASDGFNVAVNDIPEKSAELDSLVDEIRRKGRKCLKHEGDVSQDNTVKDMIEAVVGQYGSLDVMVANAGIAGPYRKKITEVTAEQFDQVMAVNTRSTFLCYKFAGLQMIKQGGGGRIIGACSIAGKKAMPSQAPYSASKFAVRGLTQAAALEFGSHGITVNAYAPGAINTPMLRAPAKSQEESDTMMERFKQMSPLHMLGSPEDISNLVSFLASKDSQFITGSNGGIFFD</sequence>
<name>A0AAW0DJY6_9AGAR</name>
<evidence type="ECO:0000256" key="2">
    <source>
        <dbReference type="ARBA" id="ARBA00022857"/>
    </source>
</evidence>
<dbReference type="InterPro" id="IPR020904">
    <property type="entry name" value="Sc_DH/Rdtase_CS"/>
</dbReference>
<protein>
    <submittedName>
        <fullName evidence="3">NAD-binding protein</fullName>
    </submittedName>
</protein>
<dbReference type="GO" id="GO:0006633">
    <property type="term" value="P:fatty acid biosynthetic process"/>
    <property type="evidence" value="ECO:0007669"/>
    <property type="project" value="TreeGrafter"/>
</dbReference>
<dbReference type="Proteomes" id="UP001362999">
    <property type="component" value="Unassembled WGS sequence"/>
</dbReference>
<proteinExistence type="inferred from homology"/>
<keyword evidence="4" id="KW-1185">Reference proteome</keyword>
<accession>A0AAW0DJY6</accession>
<dbReference type="InterPro" id="IPR002347">
    <property type="entry name" value="SDR_fam"/>
</dbReference>
<dbReference type="EMBL" id="JAWWNJ010000007">
    <property type="protein sequence ID" value="KAK7052077.1"/>
    <property type="molecule type" value="Genomic_DNA"/>
</dbReference>
<dbReference type="PANTHER" id="PTHR42760">
    <property type="entry name" value="SHORT-CHAIN DEHYDROGENASES/REDUCTASES FAMILY MEMBER"/>
    <property type="match status" value="1"/>
</dbReference>
<comment type="similarity">
    <text evidence="1">Belongs to the short-chain dehydrogenases/reductases (SDR) family.</text>
</comment>
<evidence type="ECO:0000256" key="1">
    <source>
        <dbReference type="ARBA" id="ARBA00006484"/>
    </source>
</evidence>
<keyword evidence="2" id="KW-0521">NADP</keyword>
<evidence type="ECO:0000313" key="4">
    <source>
        <dbReference type="Proteomes" id="UP001362999"/>
    </source>
</evidence>
<dbReference type="PANTHER" id="PTHR42760:SF121">
    <property type="entry name" value="3-OXOACYL-(ACYL-CARRIER-PROTEIN) REDUCTASE"/>
    <property type="match status" value="1"/>
</dbReference>
<dbReference type="AlphaFoldDB" id="A0AAW0DJY6"/>